<dbReference type="Pfam" id="PF05176">
    <property type="entry name" value="ATP-synt_10"/>
    <property type="match status" value="1"/>
</dbReference>
<dbReference type="EMBL" id="KN837173">
    <property type="protein sequence ID" value="KIJ37002.1"/>
    <property type="molecule type" value="Genomic_DNA"/>
</dbReference>
<accession>A0A0C9V611</accession>
<gene>
    <name evidence="2" type="ORF">M422DRAFT_69567</name>
</gene>
<name>A0A0C9V611_SPHS4</name>
<sequence>MFSAATVCYRPSSARILQCSYLQASSRRFKQTSSQETSKASAISSKLAETDEDKFRPRPLSKPLGLPQKPSADPITWAQKRDDLLSHEKVLERRKHIVKEATKGYFQDYNALKHNEGKTWIGPTSLIHEDKAFYYPDITGVTLTPQEAVHTTTVFKGHVSIVAMLSTTRSEEHVRSFTEPAVAAHLSNPLFRYVQINLQDNPLKGFLVSLFLSSIRARIPQELQSTYIMSRFNVEYLREPMGMINKHVGYVYLVDQNCKIRWAGCGFAVDGEANSLKTCTGVLLKRLAANGGEEGKVVGSTASTTIPTASS</sequence>
<dbReference type="AlphaFoldDB" id="A0A0C9V611"/>
<dbReference type="InterPro" id="IPR007849">
    <property type="entry name" value="ATP10"/>
</dbReference>
<dbReference type="GO" id="GO:0005743">
    <property type="term" value="C:mitochondrial inner membrane"/>
    <property type="evidence" value="ECO:0007669"/>
    <property type="project" value="TreeGrafter"/>
</dbReference>
<dbReference type="HOGENOM" id="CLU_047290_0_0_1"/>
<feature type="non-terminal residue" evidence="2">
    <location>
        <position position="311"/>
    </location>
</feature>
<protein>
    <recommendedName>
        <fullName evidence="4">Mitochondrial ATPase complex subunit ATP10</fullName>
    </recommendedName>
</protein>
<proteinExistence type="predicted"/>
<reference evidence="2 3" key="1">
    <citation type="submission" date="2014-06" db="EMBL/GenBank/DDBJ databases">
        <title>Evolutionary Origins and Diversification of the Mycorrhizal Mutualists.</title>
        <authorList>
            <consortium name="DOE Joint Genome Institute"/>
            <consortium name="Mycorrhizal Genomics Consortium"/>
            <person name="Kohler A."/>
            <person name="Kuo A."/>
            <person name="Nagy L.G."/>
            <person name="Floudas D."/>
            <person name="Copeland A."/>
            <person name="Barry K.W."/>
            <person name="Cichocki N."/>
            <person name="Veneault-Fourrey C."/>
            <person name="LaButti K."/>
            <person name="Lindquist E.A."/>
            <person name="Lipzen A."/>
            <person name="Lundell T."/>
            <person name="Morin E."/>
            <person name="Murat C."/>
            <person name="Riley R."/>
            <person name="Ohm R."/>
            <person name="Sun H."/>
            <person name="Tunlid A."/>
            <person name="Henrissat B."/>
            <person name="Grigoriev I.V."/>
            <person name="Hibbett D.S."/>
            <person name="Martin F."/>
        </authorList>
    </citation>
    <scope>NUCLEOTIDE SEQUENCE [LARGE SCALE GENOMIC DNA]</scope>
    <source>
        <strain evidence="2 3">SS14</strain>
    </source>
</reference>
<evidence type="ECO:0000256" key="1">
    <source>
        <dbReference type="SAM" id="MobiDB-lite"/>
    </source>
</evidence>
<dbReference type="PANTHER" id="PTHR28106:SF1">
    <property type="entry name" value="MITOCHONDRIAL ATPASE COMPLEX SUBUNIT ATP10"/>
    <property type="match status" value="1"/>
</dbReference>
<dbReference type="Proteomes" id="UP000054279">
    <property type="component" value="Unassembled WGS sequence"/>
</dbReference>
<dbReference type="OrthoDB" id="17089at2759"/>
<dbReference type="PANTHER" id="PTHR28106">
    <property type="entry name" value="MITOCHONDRIAL ATPASE COMPLEX SUBUNIT ATP10"/>
    <property type="match status" value="1"/>
</dbReference>
<feature type="compositionally biased region" description="Polar residues" evidence="1">
    <location>
        <begin position="30"/>
        <end position="44"/>
    </location>
</feature>
<dbReference type="GO" id="GO:0033615">
    <property type="term" value="P:mitochondrial proton-transporting ATP synthase complex assembly"/>
    <property type="evidence" value="ECO:0007669"/>
    <property type="project" value="TreeGrafter"/>
</dbReference>
<evidence type="ECO:0000313" key="2">
    <source>
        <dbReference type="EMBL" id="KIJ37002.1"/>
    </source>
</evidence>
<feature type="region of interest" description="Disordered" evidence="1">
    <location>
        <begin position="30"/>
        <end position="73"/>
    </location>
</feature>
<evidence type="ECO:0008006" key="4">
    <source>
        <dbReference type="Google" id="ProtNLM"/>
    </source>
</evidence>
<organism evidence="2 3">
    <name type="scientific">Sphaerobolus stellatus (strain SS14)</name>
    <dbReference type="NCBI Taxonomy" id="990650"/>
    <lineage>
        <taxon>Eukaryota</taxon>
        <taxon>Fungi</taxon>
        <taxon>Dikarya</taxon>
        <taxon>Basidiomycota</taxon>
        <taxon>Agaricomycotina</taxon>
        <taxon>Agaricomycetes</taxon>
        <taxon>Phallomycetidae</taxon>
        <taxon>Geastrales</taxon>
        <taxon>Sphaerobolaceae</taxon>
        <taxon>Sphaerobolus</taxon>
    </lineage>
</organism>
<evidence type="ECO:0000313" key="3">
    <source>
        <dbReference type="Proteomes" id="UP000054279"/>
    </source>
</evidence>
<keyword evidence="3" id="KW-1185">Reference proteome</keyword>